<dbReference type="NCBIfam" id="NF041438">
    <property type="entry name" value="SepM_fam_S16"/>
    <property type="match status" value="1"/>
</dbReference>
<comment type="catalytic activity">
    <reaction evidence="1">
        <text>Hydrolysis of proteins in presence of ATP.</text>
        <dbReference type="EC" id="3.4.21.53"/>
    </reaction>
</comment>
<dbReference type="InterPro" id="IPR020568">
    <property type="entry name" value="Ribosomal_Su5_D2-typ_SF"/>
</dbReference>
<evidence type="ECO:0000313" key="5">
    <source>
        <dbReference type="EMBL" id="MBZ5751531.1"/>
    </source>
</evidence>
<keyword evidence="2" id="KW-0812">Transmembrane</keyword>
<dbReference type="Proteomes" id="UP001165287">
    <property type="component" value="Unassembled WGS sequence"/>
</dbReference>
<feature type="transmembrane region" description="Helical" evidence="2">
    <location>
        <begin position="12"/>
        <end position="33"/>
    </location>
</feature>
<dbReference type="PROSITE" id="PS50106">
    <property type="entry name" value="PDZ"/>
    <property type="match status" value="1"/>
</dbReference>
<name>A0ABS7UTC1_9BACI</name>
<evidence type="ECO:0000259" key="3">
    <source>
        <dbReference type="PROSITE" id="PS50106"/>
    </source>
</evidence>
<gene>
    <name evidence="5" type="ORF">K9V48_15045</name>
</gene>
<comment type="caution">
    <text evidence="5">The sequence shown here is derived from an EMBL/GenBank/DDBJ whole genome shotgun (WGS) entry which is preliminary data.</text>
</comment>
<feature type="active site" evidence="1">
    <location>
        <position position="240"/>
    </location>
</feature>
<dbReference type="InterPro" id="IPR027065">
    <property type="entry name" value="Lon_Prtase"/>
</dbReference>
<evidence type="ECO:0000259" key="4">
    <source>
        <dbReference type="PROSITE" id="PS51786"/>
    </source>
</evidence>
<dbReference type="InterPro" id="IPR014721">
    <property type="entry name" value="Ribsml_uS5_D2-typ_fold_subgr"/>
</dbReference>
<evidence type="ECO:0000256" key="1">
    <source>
        <dbReference type="PROSITE-ProRule" id="PRU01122"/>
    </source>
</evidence>
<organism evidence="5 6">
    <name type="scientific">Metabacillus rhizolycopersici</name>
    <dbReference type="NCBI Taxonomy" id="2875709"/>
    <lineage>
        <taxon>Bacteria</taxon>
        <taxon>Bacillati</taxon>
        <taxon>Bacillota</taxon>
        <taxon>Bacilli</taxon>
        <taxon>Bacillales</taxon>
        <taxon>Bacillaceae</taxon>
        <taxon>Metabacillus</taxon>
    </lineage>
</organism>
<proteinExistence type="inferred from homology"/>
<accession>A0ABS7UTC1</accession>
<dbReference type="Gene3D" id="3.30.230.10">
    <property type="match status" value="1"/>
</dbReference>
<dbReference type="PANTHER" id="PTHR10046">
    <property type="entry name" value="ATP DEPENDENT LON PROTEASE FAMILY MEMBER"/>
    <property type="match status" value="1"/>
</dbReference>
<dbReference type="EC" id="3.4.21.53" evidence="1"/>
<dbReference type="InterPro" id="IPR036034">
    <property type="entry name" value="PDZ_sf"/>
</dbReference>
<sequence length="346" mass="37839">MIRKYYKFSMKRILITMICLIIIAFIPTPFYLYQPGPVEALEPIITVEGGHRDEKKGSFNLTTVLSIKAFNPYILAYGLIAPHTDIMKGDDVKGDLSDDEYTKLLNFMMKDSQQNALVAGFIEAGEQVDIAYHGIFVSGILPDSPAKKVLKVGDIITSIDGEKITEAPKFISYIEENKKIGDSATLTIERGGQELKENVEMITVDASTNRAGIGIVPEEEFTATVSKKVKINSEDIGGPSAGLMFSLEIYNQLTSADLTKGYKIAGTGTIDHNGNVGQIGGITHKVTAANEEGADIFFTPKDLTAIDTNEKDVLAEVKGNEYDLQVVPVASLEEAIDYLEDLEEKQ</sequence>
<keyword evidence="2" id="KW-1133">Transmembrane helix</keyword>
<keyword evidence="2" id="KW-0472">Membrane</keyword>
<evidence type="ECO:0000256" key="2">
    <source>
        <dbReference type="SAM" id="Phobius"/>
    </source>
</evidence>
<dbReference type="SUPFAM" id="SSF54211">
    <property type="entry name" value="Ribosomal protein S5 domain 2-like"/>
    <property type="match status" value="1"/>
</dbReference>
<dbReference type="RefSeq" id="WP_224139842.1">
    <property type="nucleotide sequence ID" value="NZ_JAIQUM010000034.1"/>
</dbReference>
<dbReference type="InterPro" id="IPR001478">
    <property type="entry name" value="PDZ"/>
</dbReference>
<dbReference type="SMART" id="SM00228">
    <property type="entry name" value="PDZ"/>
    <property type="match status" value="1"/>
</dbReference>
<keyword evidence="1" id="KW-0720">Serine protease</keyword>
<dbReference type="InterPro" id="IPR008269">
    <property type="entry name" value="Lon_proteolytic"/>
</dbReference>
<keyword evidence="1" id="KW-0378">Hydrolase</keyword>
<dbReference type="Pfam" id="PF05362">
    <property type="entry name" value="Lon_C"/>
    <property type="match status" value="1"/>
</dbReference>
<feature type="domain" description="Lon proteolytic" evidence="4">
    <location>
        <begin position="232"/>
        <end position="342"/>
    </location>
</feature>
<keyword evidence="1" id="KW-0645">Protease</keyword>
<dbReference type="EMBL" id="JAIQUM010000034">
    <property type="protein sequence ID" value="MBZ5751531.1"/>
    <property type="molecule type" value="Genomic_DNA"/>
</dbReference>
<protein>
    <recommendedName>
        <fullName evidence="1">endopeptidase La</fullName>
        <ecNumber evidence="1">3.4.21.53</ecNumber>
    </recommendedName>
</protein>
<dbReference type="SUPFAM" id="SSF50156">
    <property type="entry name" value="PDZ domain-like"/>
    <property type="match status" value="1"/>
</dbReference>
<feature type="active site" evidence="1">
    <location>
        <position position="285"/>
    </location>
</feature>
<keyword evidence="6" id="KW-1185">Reference proteome</keyword>
<dbReference type="PROSITE" id="PS51786">
    <property type="entry name" value="LON_PROTEOLYTIC"/>
    <property type="match status" value="1"/>
</dbReference>
<comment type="similarity">
    <text evidence="1">Belongs to the peptidase S16 family.</text>
</comment>
<reference evidence="5" key="1">
    <citation type="submission" date="2024-05" db="EMBL/GenBank/DDBJ databases">
        <title>Metabacillus sp. nov., isolated from the rhizosphere soil of tomato plants.</title>
        <authorList>
            <person name="Ma R."/>
        </authorList>
    </citation>
    <scope>NUCLEOTIDE SEQUENCE</scope>
    <source>
        <strain evidence="5">DBTR6</strain>
    </source>
</reference>
<evidence type="ECO:0000313" key="6">
    <source>
        <dbReference type="Proteomes" id="UP001165287"/>
    </source>
</evidence>
<dbReference type="Pfam" id="PF13180">
    <property type="entry name" value="PDZ_2"/>
    <property type="match status" value="1"/>
</dbReference>
<feature type="domain" description="PDZ" evidence="3">
    <location>
        <begin position="106"/>
        <end position="192"/>
    </location>
</feature>